<dbReference type="Proteomes" id="UP000634136">
    <property type="component" value="Unassembled WGS sequence"/>
</dbReference>
<keyword evidence="2" id="KW-1185">Reference proteome</keyword>
<accession>A0A834TR71</accession>
<proteinExistence type="predicted"/>
<protein>
    <submittedName>
        <fullName evidence="1">Uncharacterized protein</fullName>
    </submittedName>
</protein>
<organism evidence="1 2">
    <name type="scientific">Senna tora</name>
    <dbReference type="NCBI Taxonomy" id="362788"/>
    <lineage>
        <taxon>Eukaryota</taxon>
        <taxon>Viridiplantae</taxon>
        <taxon>Streptophyta</taxon>
        <taxon>Embryophyta</taxon>
        <taxon>Tracheophyta</taxon>
        <taxon>Spermatophyta</taxon>
        <taxon>Magnoliopsida</taxon>
        <taxon>eudicotyledons</taxon>
        <taxon>Gunneridae</taxon>
        <taxon>Pentapetalae</taxon>
        <taxon>rosids</taxon>
        <taxon>fabids</taxon>
        <taxon>Fabales</taxon>
        <taxon>Fabaceae</taxon>
        <taxon>Caesalpinioideae</taxon>
        <taxon>Cassia clade</taxon>
        <taxon>Senna</taxon>
    </lineage>
</organism>
<dbReference type="EMBL" id="JAAIUW010000006">
    <property type="protein sequence ID" value="KAF7826442.1"/>
    <property type="molecule type" value="Genomic_DNA"/>
</dbReference>
<sequence length="217" mass="22591">MLHLSYDILVFLMNHICIGGDLRSQGNQRTPVVAKSFRTLPGLVVYIGVPEEAKVTVMDVLGVESYEIYKVIGERVLGQCTIGAASSASPPSCTSPVRWGHVTFILQSPTVAAGCSFGFQVVDGVIAVIPPKEDDVVNVDRCGDPADVLGKGDASASQVSQHIPPSTGSVPVDFALPSTVDFVIASVSSSIATYEPPVISDPPSPDAVVLEAAVAAD</sequence>
<evidence type="ECO:0000313" key="2">
    <source>
        <dbReference type="Proteomes" id="UP000634136"/>
    </source>
</evidence>
<comment type="caution">
    <text evidence="1">The sequence shown here is derived from an EMBL/GenBank/DDBJ whole genome shotgun (WGS) entry which is preliminary data.</text>
</comment>
<name>A0A834TR71_9FABA</name>
<evidence type="ECO:0000313" key="1">
    <source>
        <dbReference type="EMBL" id="KAF7826442.1"/>
    </source>
</evidence>
<gene>
    <name evidence="1" type="ORF">G2W53_017606</name>
</gene>
<reference evidence="1" key="1">
    <citation type="submission" date="2020-09" db="EMBL/GenBank/DDBJ databases">
        <title>Genome-Enabled Discovery of Anthraquinone Biosynthesis in Senna tora.</title>
        <authorList>
            <person name="Kang S.-H."/>
            <person name="Pandey R.P."/>
            <person name="Lee C.-M."/>
            <person name="Sim J.-S."/>
            <person name="Jeong J.-T."/>
            <person name="Choi B.-S."/>
            <person name="Jung M."/>
            <person name="Ginzburg D."/>
            <person name="Zhao K."/>
            <person name="Won S.Y."/>
            <person name="Oh T.-J."/>
            <person name="Yu Y."/>
            <person name="Kim N.-H."/>
            <person name="Lee O.R."/>
            <person name="Lee T.-H."/>
            <person name="Bashyal P."/>
            <person name="Kim T.-S."/>
            <person name="Lee W.-H."/>
            <person name="Kawkins C."/>
            <person name="Kim C.-K."/>
            <person name="Kim J.S."/>
            <person name="Ahn B.O."/>
            <person name="Rhee S.Y."/>
            <person name="Sohng J.K."/>
        </authorList>
    </citation>
    <scope>NUCLEOTIDE SEQUENCE</scope>
    <source>
        <tissue evidence="1">Leaf</tissue>
    </source>
</reference>
<dbReference type="AlphaFoldDB" id="A0A834TR71"/>